<proteinExistence type="inferred from homology"/>
<evidence type="ECO:0000313" key="13">
    <source>
        <dbReference type="Proteomes" id="UP000078397"/>
    </source>
</evidence>
<evidence type="ECO:0000256" key="6">
    <source>
        <dbReference type="ARBA" id="ARBA00023157"/>
    </source>
</evidence>
<evidence type="ECO:0000256" key="10">
    <source>
        <dbReference type="RuleBase" id="RU004328"/>
    </source>
</evidence>
<dbReference type="InterPro" id="IPR036430">
    <property type="entry name" value="RNase_T2-like_sf"/>
</dbReference>
<sequence length="354" mass="38711">MALLHNLASLLLLATGITASPFVAGPQSCPADSPLSCHNQTVVENTCCFIPAGQLLQTQFWDTAPATGPEDSWTIHGLWPDNCDGTYPAQCDSSRAYTGIDDILGANGASDTLDYMKQYWKDYKGDDETFWEHEWGKHGTCISTLDPKCYSGYKSKQEAADFFKKTVELFKTLPTYKWLSDAGITPSTSKTYALDKIQGVLSKQHGAKVTLGCKGKVLNEVWYHFNVQGSLQGGKFVASEPDGAKGKCPSTVQYKPKSGGTTNLHLLTETELSQLQTQILRPDLTTMEERQPVYSPQEIGAMLVDFYGFLTALHYDVADLKVPPPEGWPGFTPEASAHFRSSFAIQVSAPSALS</sequence>
<evidence type="ECO:0000256" key="8">
    <source>
        <dbReference type="ARBA" id="ARBA00023239"/>
    </source>
</evidence>
<feature type="chain" id="PRO_5012294607" description="ribonuclease T2" evidence="11">
    <location>
        <begin position="20"/>
        <end position="354"/>
    </location>
</feature>
<evidence type="ECO:0000256" key="5">
    <source>
        <dbReference type="ARBA" id="ARBA00022801"/>
    </source>
</evidence>
<dbReference type="KEGG" id="pchm:VFPPC_02255"/>
<evidence type="ECO:0000256" key="1">
    <source>
        <dbReference type="ARBA" id="ARBA00007469"/>
    </source>
</evidence>
<feature type="active site" evidence="9">
    <location>
        <position position="134"/>
    </location>
</feature>
<dbReference type="GO" id="GO:0003723">
    <property type="term" value="F:RNA binding"/>
    <property type="evidence" value="ECO:0007669"/>
    <property type="project" value="InterPro"/>
</dbReference>
<dbReference type="GO" id="GO:0016787">
    <property type="term" value="F:hydrolase activity"/>
    <property type="evidence" value="ECO:0007669"/>
    <property type="project" value="UniProtKB-KW"/>
</dbReference>
<dbReference type="GO" id="GO:0033897">
    <property type="term" value="F:ribonuclease T2 activity"/>
    <property type="evidence" value="ECO:0007669"/>
    <property type="project" value="UniProtKB-EC"/>
</dbReference>
<feature type="active site" evidence="9">
    <location>
        <position position="76"/>
    </location>
</feature>
<feature type="signal peptide" evidence="11">
    <location>
        <begin position="1"/>
        <end position="19"/>
    </location>
</feature>
<keyword evidence="5" id="KW-0378">Hydrolase</keyword>
<feature type="active site" evidence="9">
    <location>
        <position position="138"/>
    </location>
</feature>
<dbReference type="GO" id="GO:0005576">
    <property type="term" value="C:extracellular region"/>
    <property type="evidence" value="ECO:0007669"/>
    <property type="project" value="TreeGrafter"/>
</dbReference>
<name>A0A179F7L1_METCM</name>
<comment type="similarity">
    <text evidence="1 10">Belongs to the RNase T2 family.</text>
</comment>
<dbReference type="OrthoDB" id="435754at2759"/>
<organism evidence="12 13">
    <name type="scientific">Pochonia chlamydosporia 170</name>
    <dbReference type="NCBI Taxonomy" id="1380566"/>
    <lineage>
        <taxon>Eukaryota</taxon>
        <taxon>Fungi</taxon>
        <taxon>Dikarya</taxon>
        <taxon>Ascomycota</taxon>
        <taxon>Pezizomycotina</taxon>
        <taxon>Sordariomycetes</taxon>
        <taxon>Hypocreomycetidae</taxon>
        <taxon>Hypocreales</taxon>
        <taxon>Clavicipitaceae</taxon>
        <taxon>Pochonia</taxon>
    </lineage>
</organism>
<dbReference type="Gene3D" id="3.90.730.10">
    <property type="entry name" value="Ribonuclease T2-like"/>
    <property type="match status" value="1"/>
</dbReference>
<dbReference type="GO" id="GO:0006401">
    <property type="term" value="P:RNA catabolic process"/>
    <property type="evidence" value="ECO:0007669"/>
    <property type="project" value="TreeGrafter"/>
</dbReference>
<protein>
    <recommendedName>
        <fullName evidence="2">ribonuclease T2</fullName>
        <ecNumber evidence="2">4.6.1.19</ecNumber>
    </recommendedName>
</protein>
<dbReference type="SUPFAM" id="SSF55895">
    <property type="entry name" value="Ribonuclease Rh-like"/>
    <property type="match status" value="1"/>
</dbReference>
<dbReference type="GeneID" id="28845930"/>
<dbReference type="EC" id="4.6.1.19" evidence="2"/>
<keyword evidence="3" id="KW-0540">Nuclease</keyword>
<gene>
    <name evidence="12" type="ORF">VFPPC_02255</name>
</gene>
<evidence type="ECO:0000256" key="2">
    <source>
        <dbReference type="ARBA" id="ARBA00012571"/>
    </source>
</evidence>
<reference evidence="12 13" key="1">
    <citation type="journal article" date="2016" name="PLoS Pathog.">
        <title>Biosynthesis of antibiotic leucinostatins in bio-control fungus Purpureocillium lilacinum and their inhibition on phytophthora revealed by genome mining.</title>
        <authorList>
            <person name="Wang G."/>
            <person name="Liu Z."/>
            <person name="Lin R."/>
            <person name="Li E."/>
            <person name="Mao Z."/>
            <person name="Ling J."/>
            <person name="Yang Y."/>
            <person name="Yin W.B."/>
            <person name="Xie B."/>
        </authorList>
    </citation>
    <scope>NUCLEOTIDE SEQUENCE [LARGE SCALE GENOMIC DNA]</scope>
    <source>
        <strain evidence="12">170</strain>
    </source>
</reference>
<dbReference type="InterPro" id="IPR033697">
    <property type="entry name" value="Ribonuclease_T2_eukaryotic"/>
</dbReference>
<keyword evidence="13" id="KW-1185">Reference proteome</keyword>
<evidence type="ECO:0000256" key="4">
    <source>
        <dbReference type="ARBA" id="ARBA00022759"/>
    </source>
</evidence>
<keyword evidence="7" id="KW-0325">Glycoprotein</keyword>
<comment type="caution">
    <text evidence="12">The sequence shown here is derived from an EMBL/GenBank/DDBJ whole genome shotgun (WGS) entry which is preliminary data.</text>
</comment>
<dbReference type="InterPro" id="IPR001568">
    <property type="entry name" value="RNase_T2-like"/>
</dbReference>
<evidence type="ECO:0000256" key="9">
    <source>
        <dbReference type="PIRSR" id="PIRSR633697-1"/>
    </source>
</evidence>
<accession>A0A179F7L1</accession>
<keyword evidence="6" id="KW-1015">Disulfide bond</keyword>
<evidence type="ECO:0000256" key="3">
    <source>
        <dbReference type="ARBA" id="ARBA00022722"/>
    </source>
</evidence>
<evidence type="ECO:0000256" key="11">
    <source>
        <dbReference type="SAM" id="SignalP"/>
    </source>
</evidence>
<dbReference type="RefSeq" id="XP_022284128.1">
    <property type="nucleotide sequence ID" value="XM_022428271.1"/>
</dbReference>
<keyword evidence="4" id="KW-0255">Endonuclease</keyword>
<dbReference type="AlphaFoldDB" id="A0A179F7L1"/>
<dbReference type="Pfam" id="PF00445">
    <property type="entry name" value="Ribonuclease_T2"/>
    <property type="match status" value="1"/>
</dbReference>
<keyword evidence="11" id="KW-0732">Signal</keyword>
<dbReference type="Proteomes" id="UP000078397">
    <property type="component" value="Unassembled WGS sequence"/>
</dbReference>
<dbReference type="InterPro" id="IPR018188">
    <property type="entry name" value="RNase_T2_His_AS_1"/>
</dbReference>
<dbReference type="PANTHER" id="PTHR11240:SF22">
    <property type="entry name" value="RIBONUCLEASE T2"/>
    <property type="match status" value="1"/>
</dbReference>
<dbReference type="CDD" id="cd01061">
    <property type="entry name" value="RNase_T2_euk"/>
    <property type="match status" value="1"/>
</dbReference>
<dbReference type="PANTHER" id="PTHR11240">
    <property type="entry name" value="RIBONUCLEASE T2"/>
    <property type="match status" value="1"/>
</dbReference>
<dbReference type="FunFam" id="3.90.730.10:FF:000004">
    <property type="entry name" value="Ribonuclease T2-like"/>
    <property type="match status" value="1"/>
</dbReference>
<evidence type="ECO:0000313" key="12">
    <source>
        <dbReference type="EMBL" id="OAQ61261.2"/>
    </source>
</evidence>
<evidence type="ECO:0000256" key="7">
    <source>
        <dbReference type="ARBA" id="ARBA00023180"/>
    </source>
</evidence>
<dbReference type="PROSITE" id="PS00531">
    <property type="entry name" value="RNASE_T2_2"/>
    <property type="match status" value="1"/>
</dbReference>
<dbReference type="PROSITE" id="PS00530">
    <property type="entry name" value="RNASE_T2_1"/>
    <property type="match status" value="1"/>
</dbReference>
<keyword evidence="8" id="KW-0456">Lyase</keyword>
<dbReference type="InterPro" id="IPR033130">
    <property type="entry name" value="RNase_T2_His_AS_2"/>
</dbReference>
<dbReference type="EMBL" id="LSBJ02000001">
    <property type="protein sequence ID" value="OAQ61261.2"/>
    <property type="molecule type" value="Genomic_DNA"/>
</dbReference>